<evidence type="ECO:0000313" key="3">
    <source>
        <dbReference type="Proteomes" id="UP000054721"/>
    </source>
</evidence>
<dbReference type="AlphaFoldDB" id="A0A0V1L7C7"/>
<accession>A0A0V1L7C7</accession>
<sequence>MDMVISLKPVSGQHGTRRLRRGRSPLTGRRAGGGAGSGRAEKKPCLSSHCWDPSKAAGPWYRNRERKRVASCSVTRRTPAHTRNMTSME</sequence>
<comment type="caution">
    <text evidence="2">The sequence shown here is derived from an EMBL/GenBank/DDBJ whole genome shotgun (WGS) entry which is preliminary data.</text>
</comment>
<dbReference type="EMBL" id="JYDW01000114">
    <property type="protein sequence ID" value="KRZ55449.1"/>
    <property type="molecule type" value="Genomic_DNA"/>
</dbReference>
<gene>
    <name evidence="2" type="ORF">T02_8705</name>
</gene>
<keyword evidence="3" id="KW-1185">Reference proteome</keyword>
<feature type="region of interest" description="Disordered" evidence="1">
    <location>
        <begin position="1"/>
        <end position="47"/>
    </location>
</feature>
<dbReference type="Proteomes" id="UP000054721">
    <property type="component" value="Unassembled WGS sequence"/>
</dbReference>
<feature type="region of interest" description="Disordered" evidence="1">
    <location>
        <begin position="66"/>
        <end position="89"/>
    </location>
</feature>
<evidence type="ECO:0000313" key="2">
    <source>
        <dbReference type="EMBL" id="KRZ55449.1"/>
    </source>
</evidence>
<feature type="compositionally biased region" description="Polar residues" evidence="1">
    <location>
        <begin position="72"/>
        <end position="89"/>
    </location>
</feature>
<evidence type="ECO:0000256" key="1">
    <source>
        <dbReference type="SAM" id="MobiDB-lite"/>
    </source>
</evidence>
<reference evidence="2 3" key="1">
    <citation type="submission" date="2015-05" db="EMBL/GenBank/DDBJ databases">
        <title>Evolution of Trichinella species and genotypes.</title>
        <authorList>
            <person name="Korhonen P.K."/>
            <person name="Edoardo P."/>
            <person name="Giuseppe L.R."/>
            <person name="Gasser R.B."/>
        </authorList>
    </citation>
    <scope>NUCLEOTIDE SEQUENCE [LARGE SCALE GENOMIC DNA]</scope>
    <source>
        <strain evidence="2">ISS10</strain>
    </source>
</reference>
<proteinExistence type="predicted"/>
<dbReference type="OrthoDB" id="5937706at2759"/>
<name>A0A0V1L7C7_9BILA</name>
<organism evidence="2 3">
    <name type="scientific">Trichinella nativa</name>
    <dbReference type="NCBI Taxonomy" id="6335"/>
    <lineage>
        <taxon>Eukaryota</taxon>
        <taxon>Metazoa</taxon>
        <taxon>Ecdysozoa</taxon>
        <taxon>Nematoda</taxon>
        <taxon>Enoplea</taxon>
        <taxon>Dorylaimia</taxon>
        <taxon>Trichinellida</taxon>
        <taxon>Trichinellidae</taxon>
        <taxon>Trichinella</taxon>
    </lineage>
</organism>
<protein>
    <submittedName>
        <fullName evidence="2">Uncharacterized protein</fullName>
    </submittedName>
</protein>